<dbReference type="InterPro" id="IPR043128">
    <property type="entry name" value="Rev_trsase/Diguanyl_cyclase"/>
</dbReference>
<dbReference type="NCBIfam" id="TIGR00254">
    <property type="entry name" value="GGDEF"/>
    <property type="match status" value="1"/>
</dbReference>
<gene>
    <name evidence="3" type="ORF">CGZ90_01605</name>
</gene>
<dbReference type="InterPro" id="IPR029787">
    <property type="entry name" value="Nucleotide_cyclase"/>
</dbReference>
<dbReference type="SMART" id="SM00267">
    <property type="entry name" value="GGDEF"/>
    <property type="match status" value="1"/>
</dbReference>
<dbReference type="InterPro" id="IPR052155">
    <property type="entry name" value="Biofilm_reg_signaling"/>
</dbReference>
<dbReference type="Gene3D" id="3.30.70.270">
    <property type="match status" value="1"/>
</dbReference>
<dbReference type="PANTHER" id="PTHR44757:SF2">
    <property type="entry name" value="BIOFILM ARCHITECTURE MAINTENANCE PROTEIN MBAA"/>
    <property type="match status" value="1"/>
</dbReference>
<dbReference type="FunFam" id="3.20.20.450:FF:000001">
    <property type="entry name" value="Cyclic di-GMP phosphodiesterase yahA"/>
    <property type="match status" value="1"/>
</dbReference>
<feature type="domain" description="EAL" evidence="1">
    <location>
        <begin position="213"/>
        <end position="465"/>
    </location>
</feature>
<comment type="caution">
    <text evidence="3">The sequence shown here is derived from an EMBL/GenBank/DDBJ whole genome shotgun (WGS) entry which is preliminary data.</text>
</comment>
<accession>A0A235FC64</accession>
<dbReference type="SUPFAM" id="SSF141868">
    <property type="entry name" value="EAL domain-like"/>
    <property type="match status" value="1"/>
</dbReference>
<dbReference type="PANTHER" id="PTHR44757">
    <property type="entry name" value="DIGUANYLATE CYCLASE DGCP"/>
    <property type="match status" value="1"/>
</dbReference>
<dbReference type="RefSeq" id="WP_094250585.1">
    <property type="nucleotide sequence ID" value="NZ_JBHLXL010000001.1"/>
</dbReference>
<evidence type="ECO:0000259" key="2">
    <source>
        <dbReference type="PROSITE" id="PS50887"/>
    </source>
</evidence>
<dbReference type="SMART" id="SM00052">
    <property type="entry name" value="EAL"/>
    <property type="match status" value="1"/>
</dbReference>
<dbReference type="CDD" id="cd01948">
    <property type="entry name" value="EAL"/>
    <property type="match status" value="1"/>
</dbReference>
<dbReference type="AlphaFoldDB" id="A0A235FC64"/>
<dbReference type="Pfam" id="PF00990">
    <property type="entry name" value="GGDEF"/>
    <property type="match status" value="1"/>
</dbReference>
<keyword evidence="4" id="KW-1185">Reference proteome</keyword>
<dbReference type="Pfam" id="PF00563">
    <property type="entry name" value="EAL"/>
    <property type="match status" value="1"/>
</dbReference>
<dbReference type="SUPFAM" id="SSF55073">
    <property type="entry name" value="Nucleotide cyclase"/>
    <property type="match status" value="1"/>
</dbReference>
<dbReference type="Proteomes" id="UP000215059">
    <property type="component" value="Unassembled WGS sequence"/>
</dbReference>
<reference evidence="3 4" key="1">
    <citation type="submission" date="2017-07" db="EMBL/GenBank/DDBJ databases">
        <title>Fictibacillus sp. nov. GDSW-R2A3 Genome sequencing and assembly.</title>
        <authorList>
            <person name="Mayilraj S."/>
        </authorList>
    </citation>
    <scope>NUCLEOTIDE SEQUENCE [LARGE SCALE GENOMIC DNA]</scope>
    <source>
        <strain evidence="3 4">GDSW-R2A3</strain>
    </source>
</reference>
<dbReference type="CDD" id="cd01949">
    <property type="entry name" value="GGDEF"/>
    <property type="match status" value="1"/>
</dbReference>
<organism evidence="3 4">
    <name type="scientific">Fictibacillus aquaticus</name>
    <dbReference type="NCBI Taxonomy" id="2021314"/>
    <lineage>
        <taxon>Bacteria</taxon>
        <taxon>Bacillati</taxon>
        <taxon>Bacillota</taxon>
        <taxon>Bacilli</taxon>
        <taxon>Bacillales</taxon>
        <taxon>Fictibacillaceae</taxon>
        <taxon>Fictibacillus</taxon>
    </lineage>
</organism>
<evidence type="ECO:0000313" key="4">
    <source>
        <dbReference type="Proteomes" id="UP000215059"/>
    </source>
</evidence>
<dbReference type="PROSITE" id="PS50887">
    <property type="entry name" value="GGDEF"/>
    <property type="match status" value="1"/>
</dbReference>
<dbReference type="PROSITE" id="PS50883">
    <property type="entry name" value="EAL"/>
    <property type="match status" value="1"/>
</dbReference>
<name>A0A235FC64_9BACL</name>
<evidence type="ECO:0000313" key="3">
    <source>
        <dbReference type="EMBL" id="OYD58624.1"/>
    </source>
</evidence>
<evidence type="ECO:0008006" key="5">
    <source>
        <dbReference type="Google" id="ProtNLM"/>
    </source>
</evidence>
<proteinExistence type="predicted"/>
<dbReference type="OrthoDB" id="9759607at2"/>
<evidence type="ECO:0000259" key="1">
    <source>
        <dbReference type="PROSITE" id="PS50883"/>
    </source>
</evidence>
<feature type="domain" description="GGDEF" evidence="2">
    <location>
        <begin position="72"/>
        <end position="204"/>
    </location>
</feature>
<dbReference type="EMBL" id="NOII01000001">
    <property type="protein sequence ID" value="OYD58624.1"/>
    <property type="molecule type" value="Genomic_DNA"/>
</dbReference>
<dbReference type="Gene3D" id="3.20.20.450">
    <property type="entry name" value="EAL domain"/>
    <property type="match status" value="1"/>
</dbReference>
<protein>
    <recommendedName>
        <fullName evidence="5">Diguanylate cyclase</fullName>
    </recommendedName>
</protein>
<dbReference type="InterPro" id="IPR001633">
    <property type="entry name" value="EAL_dom"/>
</dbReference>
<sequence>MNKKQTVQLPAIIPAQSTEVHLSMYALYLQIKKLESKLDYLAFYDEITLLPNHKYFKKELTFALINAERNHQKLAVVKIGIDRFKIINDTLGFLHGDSLLKETAHRLLSLKYSAKSISRMNGDEFLLYLEDADDLAIEEFCKRIMNLFKLPFSIDGHELFVSVSIGASVYPYAGHNVHNLIKTADIAMSRVKEEGKNNYKIYHGMLNKFSGQQLTFENELRHALDRNEFSLVYQPQWSVHENEVVGVEALLRWKHPKLGYISPADFIPLAEKLGLIISIGEWVLHEACRQNKEWQDAGLPPFRCSVNVSIAQLLHTQFTQTLTRVLKKTKLDPCYLELEITESIAIVKEDYILKILNNIKQMGMYIAIDDFGTGYSSLKYITQFPINRIKIDQSFIHDHTTVNQAIIKAIITMAHSMNLNVLAEGVETKEQLEFLASQGCNEIQGYYICHPLPHDQAGKLLQNFSPFTHYM</sequence>
<dbReference type="InterPro" id="IPR000160">
    <property type="entry name" value="GGDEF_dom"/>
</dbReference>
<dbReference type="InterPro" id="IPR035919">
    <property type="entry name" value="EAL_sf"/>
</dbReference>